<organism evidence="6 7">
    <name type="scientific">Phytophthora lilii</name>
    <dbReference type="NCBI Taxonomy" id="2077276"/>
    <lineage>
        <taxon>Eukaryota</taxon>
        <taxon>Sar</taxon>
        <taxon>Stramenopiles</taxon>
        <taxon>Oomycota</taxon>
        <taxon>Peronosporomycetes</taxon>
        <taxon>Peronosporales</taxon>
        <taxon>Peronosporaceae</taxon>
        <taxon>Phytophthora</taxon>
    </lineage>
</organism>
<evidence type="ECO:0000256" key="1">
    <source>
        <dbReference type="ARBA" id="ARBA00004613"/>
    </source>
</evidence>
<dbReference type="Pfam" id="PF05630">
    <property type="entry name" value="NPP1"/>
    <property type="match status" value="1"/>
</dbReference>
<reference evidence="6" key="1">
    <citation type="submission" date="2023-04" db="EMBL/GenBank/DDBJ databases">
        <title>Phytophthora lilii NBRC 32176.</title>
        <authorList>
            <person name="Ichikawa N."/>
            <person name="Sato H."/>
            <person name="Tonouchi N."/>
        </authorList>
    </citation>
    <scope>NUCLEOTIDE SEQUENCE</scope>
    <source>
        <strain evidence="6">NBRC 32176</strain>
    </source>
</reference>
<keyword evidence="4" id="KW-0843">Virulence</keyword>
<dbReference type="AlphaFoldDB" id="A0A9W6UAL4"/>
<dbReference type="OrthoDB" id="89316at2759"/>
<dbReference type="PANTHER" id="PTHR33657:SF8">
    <property type="entry name" value="DOMAIN PROTEIN, PUTATIVE (AFU_ORTHOLOGUE AFUA_5G00600)-RELATED"/>
    <property type="match status" value="1"/>
</dbReference>
<dbReference type="InterPro" id="IPR008701">
    <property type="entry name" value="NPP1"/>
</dbReference>
<dbReference type="GO" id="GO:0005576">
    <property type="term" value="C:extracellular region"/>
    <property type="evidence" value="ECO:0007669"/>
    <property type="project" value="UniProtKB-SubCell"/>
</dbReference>
<comment type="subcellular location">
    <subcellularLocation>
        <location evidence="1">Secreted</location>
    </subcellularLocation>
</comment>
<comment type="caution">
    <text evidence="6">The sequence shown here is derived from an EMBL/GenBank/DDBJ whole genome shotgun (WGS) entry which is preliminary data.</text>
</comment>
<feature type="region of interest" description="Disordered" evidence="5">
    <location>
        <begin position="1"/>
        <end position="22"/>
    </location>
</feature>
<keyword evidence="3" id="KW-0964">Secreted</keyword>
<gene>
    <name evidence="6" type="ORF">Plil01_001200100</name>
</gene>
<protein>
    <submittedName>
        <fullName evidence="6">Unnamed protein product</fullName>
    </submittedName>
</protein>
<evidence type="ECO:0000256" key="4">
    <source>
        <dbReference type="ARBA" id="ARBA00023026"/>
    </source>
</evidence>
<dbReference type="Proteomes" id="UP001165083">
    <property type="component" value="Unassembled WGS sequence"/>
</dbReference>
<dbReference type="EMBL" id="BSXW01000716">
    <property type="protein sequence ID" value="GMF28494.1"/>
    <property type="molecule type" value="Genomic_DNA"/>
</dbReference>
<keyword evidence="7" id="KW-1185">Reference proteome</keyword>
<accession>A0A9W6UAL4</accession>
<sequence>MLAEIPAPGSKERATAMEGAPGPALAPKCTAGLDGTVSCGLSCMPGTKFPKDMPTALFKKGKRHDWVNVVVWIDNPAAEAPKMIGVSPSSYVSTYSKYTPPPPDGLNGMSVMINYLTDANNDGFHTVDTTWKTGGEFQDLIMWEQLTDEARAALNGTDFGEHAKVPFIDANFEANLKLAWPY</sequence>
<comment type="similarity">
    <text evidence="2">Belongs to the Necrosis inducing protein (NPP1) family.</text>
</comment>
<evidence type="ECO:0000256" key="3">
    <source>
        <dbReference type="ARBA" id="ARBA00022525"/>
    </source>
</evidence>
<evidence type="ECO:0000313" key="7">
    <source>
        <dbReference type="Proteomes" id="UP001165083"/>
    </source>
</evidence>
<name>A0A9W6UAL4_9STRA</name>
<evidence type="ECO:0000256" key="2">
    <source>
        <dbReference type="ARBA" id="ARBA00009520"/>
    </source>
</evidence>
<dbReference type="PANTHER" id="PTHR33657">
    <property type="entry name" value="DOMAIN PROTEIN, PUTATIVE (AFU_ORTHOLOGUE AFUA_5G00600)-RELATED"/>
    <property type="match status" value="1"/>
</dbReference>
<evidence type="ECO:0000256" key="5">
    <source>
        <dbReference type="SAM" id="MobiDB-lite"/>
    </source>
</evidence>
<proteinExistence type="inferred from homology"/>
<evidence type="ECO:0000313" key="6">
    <source>
        <dbReference type="EMBL" id="GMF28494.1"/>
    </source>
</evidence>